<evidence type="ECO:0000256" key="1">
    <source>
        <dbReference type="SAM" id="SignalP"/>
    </source>
</evidence>
<dbReference type="Proteomes" id="UP001174909">
    <property type="component" value="Unassembled WGS sequence"/>
</dbReference>
<keyword evidence="1" id="KW-0732">Signal</keyword>
<keyword evidence="3" id="KW-1185">Reference proteome</keyword>
<feature type="chain" id="PRO_5041441122" evidence="1">
    <location>
        <begin position="17"/>
        <end position="166"/>
    </location>
</feature>
<dbReference type="AlphaFoldDB" id="A0AA35SN95"/>
<sequence>MKTALLLLLSATVAWSYPNHVPNGYPFNTAAENQRSPDSYLQELYPRNIPDDAAAVASTHPQGEVMAQSICTSIAGGQGWIYAVQRSCGGAGTCTQICTSAKLRSQDPQTQGRQWFAVAAIHVYANRPCSTPGTPANPHIGLKVFRYGDINAAGCGPNWCCCSVPA</sequence>
<evidence type="ECO:0000313" key="3">
    <source>
        <dbReference type="Proteomes" id="UP001174909"/>
    </source>
</evidence>
<gene>
    <name evidence="2" type="ORF">GBAR_LOCUS18230</name>
</gene>
<evidence type="ECO:0000313" key="2">
    <source>
        <dbReference type="EMBL" id="CAI8032207.1"/>
    </source>
</evidence>
<reference evidence="2" key="1">
    <citation type="submission" date="2023-03" db="EMBL/GenBank/DDBJ databases">
        <authorList>
            <person name="Steffen K."/>
            <person name="Cardenas P."/>
        </authorList>
    </citation>
    <scope>NUCLEOTIDE SEQUENCE</scope>
</reference>
<organism evidence="2 3">
    <name type="scientific">Geodia barretti</name>
    <name type="common">Barrett's horny sponge</name>
    <dbReference type="NCBI Taxonomy" id="519541"/>
    <lineage>
        <taxon>Eukaryota</taxon>
        <taxon>Metazoa</taxon>
        <taxon>Porifera</taxon>
        <taxon>Demospongiae</taxon>
        <taxon>Heteroscleromorpha</taxon>
        <taxon>Tetractinellida</taxon>
        <taxon>Astrophorina</taxon>
        <taxon>Geodiidae</taxon>
        <taxon>Geodia</taxon>
    </lineage>
</organism>
<protein>
    <submittedName>
        <fullName evidence="2">Uncharacterized protein</fullName>
    </submittedName>
</protein>
<dbReference type="EMBL" id="CASHTH010002588">
    <property type="protein sequence ID" value="CAI8032207.1"/>
    <property type="molecule type" value="Genomic_DNA"/>
</dbReference>
<feature type="signal peptide" evidence="1">
    <location>
        <begin position="1"/>
        <end position="16"/>
    </location>
</feature>
<proteinExistence type="predicted"/>
<accession>A0AA35SN95</accession>
<name>A0AA35SN95_GEOBA</name>
<comment type="caution">
    <text evidence="2">The sequence shown here is derived from an EMBL/GenBank/DDBJ whole genome shotgun (WGS) entry which is preliminary data.</text>
</comment>